<evidence type="ECO:0000313" key="1">
    <source>
        <dbReference type="EMBL" id="KAK3276126.1"/>
    </source>
</evidence>
<dbReference type="EMBL" id="LGRX02006756">
    <property type="protein sequence ID" value="KAK3276126.1"/>
    <property type="molecule type" value="Genomic_DNA"/>
</dbReference>
<evidence type="ECO:0000313" key="2">
    <source>
        <dbReference type="Proteomes" id="UP001190700"/>
    </source>
</evidence>
<dbReference type="Proteomes" id="UP001190700">
    <property type="component" value="Unassembled WGS sequence"/>
</dbReference>
<reference evidence="1 2" key="1">
    <citation type="journal article" date="2015" name="Genome Biol. Evol.">
        <title>Comparative Genomics of a Bacterivorous Green Alga Reveals Evolutionary Causalities and Consequences of Phago-Mixotrophic Mode of Nutrition.</title>
        <authorList>
            <person name="Burns J.A."/>
            <person name="Paasch A."/>
            <person name="Narechania A."/>
            <person name="Kim E."/>
        </authorList>
    </citation>
    <scope>NUCLEOTIDE SEQUENCE [LARGE SCALE GENOMIC DNA]</scope>
    <source>
        <strain evidence="1 2">PLY_AMNH</strain>
    </source>
</reference>
<gene>
    <name evidence="1" type="ORF">CYMTET_15785</name>
</gene>
<proteinExistence type="predicted"/>
<accession>A0AAE0GEU1</accession>
<protein>
    <submittedName>
        <fullName evidence="1">Uncharacterized protein</fullName>
    </submittedName>
</protein>
<comment type="caution">
    <text evidence="1">The sequence shown here is derived from an EMBL/GenBank/DDBJ whole genome shotgun (WGS) entry which is preliminary data.</text>
</comment>
<name>A0AAE0GEU1_9CHLO</name>
<keyword evidence="2" id="KW-1185">Reference proteome</keyword>
<sequence length="113" mass="12511">MSGPNVVVVNSPVTEEKVEIGFVDTGDLRTVPFMELQPITNRGFDMRAQFVTKLYGPKTDLLQTRINLLQTRINVFGGADMLCPDKTTGLVCTGMPVLLKEDHETLPMPMEIS</sequence>
<dbReference type="AlphaFoldDB" id="A0AAE0GEU1"/>
<organism evidence="1 2">
    <name type="scientific">Cymbomonas tetramitiformis</name>
    <dbReference type="NCBI Taxonomy" id="36881"/>
    <lineage>
        <taxon>Eukaryota</taxon>
        <taxon>Viridiplantae</taxon>
        <taxon>Chlorophyta</taxon>
        <taxon>Pyramimonadophyceae</taxon>
        <taxon>Pyramimonadales</taxon>
        <taxon>Pyramimonadaceae</taxon>
        <taxon>Cymbomonas</taxon>
    </lineage>
</organism>